<name>A0ABP0N2C9_9DINO</name>
<evidence type="ECO:0000313" key="5">
    <source>
        <dbReference type="Proteomes" id="UP001642464"/>
    </source>
</evidence>
<evidence type="ECO:0000256" key="1">
    <source>
        <dbReference type="SAM" id="MobiDB-lite"/>
    </source>
</evidence>
<dbReference type="PANTHER" id="PTHR33153:SF3">
    <property type="entry name" value="TRAFFICKING PROTEIN PARTICLE COMPLEX SUBUNIT 11 DOMAIN-CONTAINING PROTEIN"/>
    <property type="match status" value="1"/>
</dbReference>
<feature type="region of interest" description="Disordered" evidence="1">
    <location>
        <begin position="899"/>
        <end position="925"/>
    </location>
</feature>
<evidence type="ECO:0000313" key="4">
    <source>
        <dbReference type="EMBL" id="CAK9057217.1"/>
    </source>
</evidence>
<organism evidence="4 5">
    <name type="scientific">Durusdinium trenchii</name>
    <dbReference type="NCBI Taxonomy" id="1381693"/>
    <lineage>
        <taxon>Eukaryota</taxon>
        <taxon>Sar</taxon>
        <taxon>Alveolata</taxon>
        <taxon>Dinophyceae</taxon>
        <taxon>Suessiales</taxon>
        <taxon>Symbiodiniaceae</taxon>
        <taxon>Durusdinium</taxon>
    </lineage>
</organism>
<dbReference type="Proteomes" id="UP001642464">
    <property type="component" value="Unassembled WGS sequence"/>
</dbReference>
<proteinExistence type="predicted"/>
<evidence type="ECO:0000259" key="2">
    <source>
        <dbReference type="Pfam" id="PF25273"/>
    </source>
</evidence>
<reference evidence="4 5" key="1">
    <citation type="submission" date="2024-02" db="EMBL/GenBank/DDBJ databases">
        <authorList>
            <person name="Chen Y."/>
            <person name="Shah S."/>
            <person name="Dougan E. K."/>
            <person name="Thang M."/>
            <person name="Chan C."/>
        </authorList>
    </citation>
    <scope>NUCLEOTIDE SEQUENCE [LARGE SCALE GENOMIC DNA]</scope>
</reference>
<keyword evidence="5" id="KW-1185">Reference proteome</keyword>
<protein>
    <submittedName>
        <fullName evidence="4">FO synthase subunit 1</fullName>
    </submittedName>
</protein>
<dbReference type="EMBL" id="CAXAMM010025557">
    <property type="protein sequence ID" value="CAK9057217.1"/>
    <property type="molecule type" value="Genomic_DNA"/>
</dbReference>
<dbReference type="Pfam" id="PF25273">
    <property type="entry name" value="DUF7869"/>
    <property type="match status" value="1"/>
</dbReference>
<dbReference type="PANTHER" id="PTHR33153">
    <property type="entry name" value="MYND-TYPE DOMAIN-CONTAINING PROTEIN"/>
    <property type="match status" value="1"/>
</dbReference>
<dbReference type="InterPro" id="IPR057191">
    <property type="entry name" value="DUF7869"/>
</dbReference>
<comment type="caution">
    <text evidence="4">The sequence shown here is derived from an EMBL/GenBank/DDBJ whole genome shotgun (WGS) entry which is preliminary data.</text>
</comment>
<sequence>MKDYYIQMVNNDPEQGKRASFATFYRTWVGEFPHLLFRTKRQHLECSVCQRHRLLIKGFSNNMLARKQQTSYYEKHLRDQWRDRCTYWEIRSQSRLRWGPRGTLALIVDGMDQAKFAYPRSPVMGGKQWANFTRPRAHIVGIKIHGWGMFFGISRADAAKDSNHHLEMVAATLSTLQRKCGLSFSQMHLHIQSDNCVREVKNNTLARWCSSLVSRGTFASVTMAALRSGHSHEDIDQVFGRLASFMQKMPFAQCPSDFVPLIQEFLNTGEFPYEDYREAFEVNRVRDWRGFLSGSVPSFIGGMSGPGAPHWFQFDLRENLSTDLVIDSEYWRKAPQHGRDVILRTRGLKRGALATGQLQWLAKPLTIFDGKRIADKMIPVGGADKYLSEKYPTEAVEAKLDFAKFLNSSFPPDPSQGPHANGPCFLRPFQLGWRADFGLAGSLDPDQLLLMSELIMSESFRTDADLGGVEKLSAVVQLLTGMDPAIRDTLETTVRRYGMRSFIYHDVLAKECFSRGFCSAVSGMESWSSQLTNGSKGNDPVVDLFLRRVISDFEKAPDGLKKPLNFRDAVQKHQCCAAYIHFKSVLQSKCPEGHWSTLCAEMDEAFFNQFLDADLQAALSSSVPPGDIQAIGSFRSHMANFEKMKTSELEKREDELQREVFAATFKQLSVQLDSDLAILEEKFARNRDQEALDASRDEKFLRDRQVGDQLSGAMNDFATFNAQFHGFAGPTVIKHRRTLEDMFTTQKLDVTTPVLLRFEKTESQKNDSRKSAQQCIAASSTNYKVNGHVEFARAAATSIFDNTLPQAHYLGFVKKENYSKTQEALSELVYAHWDQSDESGPKARPRSENNNEPIGLKILAMVNGTVVWPDSLGTRFPAGSMEHKELEKKRLDFVAKYPQPAGDTVQPARPTQTARSTARPDFSIDNGALPLDPTRVVDLAGVSASDFTAERLASCIGKNNRPSVVLTTDFKLWIGNEGNEQLQVQPMPLFGFGLGDFEEKVYGGALAGVKLSAFPSF</sequence>
<gene>
    <name evidence="3" type="ORF">SCF082_LOCUS29916</name>
    <name evidence="4" type="ORF">SCF082_LOCUS30731</name>
</gene>
<dbReference type="EMBL" id="CAXAMM010024446">
    <property type="protein sequence ID" value="CAK9055281.1"/>
    <property type="molecule type" value="Genomic_DNA"/>
</dbReference>
<accession>A0ABP0N2C9</accession>
<feature type="domain" description="DUF7869" evidence="2">
    <location>
        <begin position="133"/>
        <end position="319"/>
    </location>
</feature>
<evidence type="ECO:0000313" key="3">
    <source>
        <dbReference type="EMBL" id="CAK9055281.1"/>
    </source>
</evidence>